<feature type="domain" description="HTH lysR-type" evidence="5">
    <location>
        <begin position="2"/>
        <end position="59"/>
    </location>
</feature>
<evidence type="ECO:0000313" key="6">
    <source>
        <dbReference type="EMBL" id="MBR0665067.1"/>
    </source>
</evidence>
<protein>
    <submittedName>
        <fullName evidence="6">LysR family transcriptional regulator</fullName>
    </submittedName>
</protein>
<dbReference type="Proteomes" id="UP001196870">
    <property type="component" value="Unassembled WGS sequence"/>
</dbReference>
<name>A0ABS5EXN9_9PROT</name>
<sequence>MMDIRALHYFRTVAEFGSYSRGAEFLRISQPAVSRQIRKLEEDLGRPLFRRTGHGVALTEAGEMLRERAQTLFRGLEQARAEIRSGRRGLSGTIALAIPSGAGQWLLPPLVARFRALHPEVSLRVFGGFSGTLHEWLVRGRADIACVHDPLPQRGFRILPLAEEEVCLVGRPGSAALRRGHVRPADLARLPLILSSRANASRRLLDAWLEGTAPPETRIEVDDHAMLRALLRSGTGFAMLTRGGFAAEAARQELAGVPFRPRVTWTLSLVTAEEPARPDIVEPLIATMRAVTEELAAGGWPVRALAHDQTNGA</sequence>
<dbReference type="InterPro" id="IPR036388">
    <property type="entry name" value="WH-like_DNA-bd_sf"/>
</dbReference>
<dbReference type="InterPro" id="IPR036390">
    <property type="entry name" value="WH_DNA-bd_sf"/>
</dbReference>
<reference evidence="7" key="1">
    <citation type="journal article" date="2021" name="Syst. Appl. Microbiol.">
        <title>Roseomonas hellenica sp. nov., isolated from roots of wild-growing Alkanna tinctoria.</title>
        <authorList>
            <person name="Rat A."/>
            <person name="Naranjo H.D."/>
            <person name="Lebbe L."/>
            <person name="Cnockaert M."/>
            <person name="Krigas N."/>
            <person name="Grigoriadou K."/>
            <person name="Maloupa E."/>
            <person name="Willems A."/>
        </authorList>
    </citation>
    <scope>NUCLEOTIDE SEQUENCE [LARGE SCALE GENOMIC DNA]</scope>
    <source>
        <strain evidence="7">LMG 31523</strain>
    </source>
</reference>
<dbReference type="EMBL" id="JAAGBB010000012">
    <property type="protein sequence ID" value="MBR0665067.1"/>
    <property type="molecule type" value="Genomic_DNA"/>
</dbReference>
<evidence type="ECO:0000256" key="3">
    <source>
        <dbReference type="ARBA" id="ARBA00023125"/>
    </source>
</evidence>
<dbReference type="PANTHER" id="PTHR30346:SF9">
    <property type="entry name" value="LYSR FAMILY TRANSCRIPTIONAL REGULATOR"/>
    <property type="match status" value="1"/>
</dbReference>
<dbReference type="PROSITE" id="PS50931">
    <property type="entry name" value="HTH_LYSR"/>
    <property type="match status" value="1"/>
</dbReference>
<dbReference type="SUPFAM" id="SSF53850">
    <property type="entry name" value="Periplasmic binding protein-like II"/>
    <property type="match status" value="1"/>
</dbReference>
<dbReference type="InterPro" id="IPR005119">
    <property type="entry name" value="LysR_subst-bd"/>
</dbReference>
<accession>A0ABS5EXN9</accession>
<dbReference type="Gene3D" id="1.10.10.10">
    <property type="entry name" value="Winged helix-like DNA-binding domain superfamily/Winged helix DNA-binding domain"/>
    <property type="match status" value="1"/>
</dbReference>
<evidence type="ECO:0000259" key="5">
    <source>
        <dbReference type="PROSITE" id="PS50931"/>
    </source>
</evidence>
<keyword evidence="3" id="KW-0238">DNA-binding</keyword>
<keyword evidence="7" id="KW-1185">Reference proteome</keyword>
<gene>
    <name evidence="6" type="ORF">GXW71_11950</name>
</gene>
<evidence type="ECO:0000256" key="2">
    <source>
        <dbReference type="ARBA" id="ARBA00023015"/>
    </source>
</evidence>
<evidence type="ECO:0000313" key="7">
    <source>
        <dbReference type="Proteomes" id="UP001196870"/>
    </source>
</evidence>
<dbReference type="RefSeq" id="WP_211852731.1">
    <property type="nucleotide sequence ID" value="NZ_JAAGBB010000012.1"/>
</dbReference>
<proteinExistence type="inferred from homology"/>
<keyword evidence="4" id="KW-0804">Transcription</keyword>
<comment type="caution">
    <text evidence="6">The sequence shown here is derived from an EMBL/GenBank/DDBJ whole genome shotgun (WGS) entry which is preliminary data.</text>
</comment>
<dbReference type="Gene3D" id="3.40.190.290">
    <property type="match status" value="1"/>
</dbReference>
<evidence type="ECO:0000256" key="1">
    <source>
        <dbReference type="ARBA" id="ARBA00009437"/>
    </source>
</evidence>
<dbReference type="PANTHER" id="PTHR30346">
    <property type="entry name" value="TRANSCRIPTIONAL DUAL REGULATOR HCAR-RELATED"/>
    <property type="match status" value="1"/>
</dbReference>
<dbReference type="PRINTS" id="PR00039">
    <property type="entry name" value="HTHLYSR"/>
</dbReference>
<organism evidence="6 7">
    <name type="scientific">Plastoroseomonas hellenica</name>
    <dbReference type="NCBI Taxonomy" id="2687306"/>
    <lineage>
        <taxon>Bacteria</taxon>
        <taxon>Pseudomonadati</taxon>
        <taxon>Pseudomonadota</taxon>
        <taxon>Alphaproteobacteria</taxon>
        <taxon>Acetobacterales</taxon>
        <taxon>Acetobacteraceae</taxon>
        <taxon>Plastoroseomonas</taxon>
    </lineage>
</organism>
<comment type="similarity">
    <text evidence="1">Belongs to the LysR transcriptional regulatory family.</text>
</comment>
<dbReference type="Pfam" id="PF03466">
    <property type="entry name" value="LysR_substrate"/>
    <property type="match status" value="1"/>
</dbReference>
<dbReference type="SUPFAM" id="SSF46785">
    <property type="entry name" value="Winged helix' DNA-binding domain"/>
    <property type="match status" value="1"/>
</dbReference>
<dbReference type="Pfam" id="PF00126">
    <property type="entry name" value="HTH_1"/>
    <property type="match status" value="1"/>
</dbReference>
<evidence type="ECO:0000256" key="4">
    <source>
        <dbReference type="ARBA" id="ARBA00023163"/>
    </source>
</evidence>
<dbReference type="InterPro" id="IPR000847">
    <property type="entry name" value="LysR_HTH_N"/>
</dbReference>
<keyword evidence="2" id="KW-0805">Transcription regulation</keyword>